<comment type="pathway">
    <text evidence="1">Mycotoxin biosynthesis.</text>
</comment>
<reference evidence="6" key="1">
    <citation type="journal article" date="2017" name="Genome Biol.">
        <title>Comparative genomics reveals high biological diversity and specific adaptations in the industrially and medically important fungal genus Aspergillus.</title>
        <authorList>
            <person name="de Vries R.P."/>
            <person name="Riley R."/>
            <person name="Wiebenga A."/>
            <person name="Aguilar-Osorio G."/>
            <person name="Amillis S."/>
            <person name="Uchima C.A."/>
            <person name="Anderluh G."/>
            <person name="Asadollahi M."/>
            <person name="Askin M."/>
            <person name="Barry K."/>
            <person name="Battaglia E."/>
            <person name="Bayram O."/>
            <person name="Benocci T."/>
            <person name="Braus-Stromeyer S.A."/>
            <person name="Caldana C."/>
            <person name="Canovas D."/>
            <person name="Cerqueira G.C."/>
            <person name="Chen F."/>
            <person name="Chen W."/>
            <person name="Choi C."/>
            <person name="Clum A."/>
            <person name="Dos Santos R.A."/>
            <person name="Damasio A.R."/>
            <person name="Diallinas G."/>
            <person name="Emri T."/>
            <person name="Fekete E."/>
            <person name="Flipphi M."/>
            <person name="Freyberg S."/>
            <person name="Gallo A."/>
            <person name="Gournas C."/>
            <person name="Habgood R."/>
            <person name="Hainaut M."/>
            <person name="Harispe M.L."/>
            <person name="Henrissat B."/>
            <person name="Hilden K.S."/>
            <person name="Hope R."/>
            <person name="Hossain A."/>
            <person name="Karabika E."/>
            <person name="Karaffa L."/>
            <person name="Karanyi Z."/>
            <person name="Krasevec N."/>
            <person name="Kuo A."/>
            <person name="Kusch H."/>
            <person name="LaButti K."/>
            <person name="Lagendijk E.L."/>
            <person name="Lapidus A."/>
            <person name="Levasseur A."/>
            <person name="Lindquist E."/>
            <person name="Lipzen A."/>
            <person name="Logrieco A.F."/>
            <person name="MacCabe A."/>
            <person name="Maekelae M.R."/>
            <person name="Malavazi I."/>
            <person name="Melin P."/>
            <person name="Meyer V."/>
            <person name="Mielnichuk N."/>
            <person name="Miskei M."/>
            <person name="Molnar A.P."/>
            <person name="Mule G."/>
            <person name="Ngan C.Y."/>
            <person name="Orejas M."/>
            <person name="Orosz E."/>
            <person name="Ouedraogo J.P."/>
            <person name="Overkamp K.M."/>
            <person name="Park H.-S."/>
            <person name="Perrone G."/>
            <person name="Piumi F."/>
            <person name="Punt P.J."/>
            <person name="Ram A.F."/>
            <person name="Ramon A."/>
            <person name="Rauscher S."/>
            <person name="Record E."/>
            <person name="Riano-Pachon D.M."/>
            <person name="Robert V."/>
            <person name="Roehrig J."/>
            <person name="Ruller R."/>
            <person name="Salamov A."/>
            <person name="Salih N.S."/>
            <person name="Samson R.A."/>
            <person name="Sandor E."/>
            <person name="Sanguinetti M."/>
            <person name="Schuetze T."/>
            <person name="Sepcic K."/>
            <person name="Shelest E."/>
            <person name="Sherlock G."/>
            <person name="Sophianopoulou V."/>
            <person name="Squina F.M."/>
            <person name="Sun H."/>
            <person name="Susca A."/>
            <person name="Todd R.B."/>
            <person name="Tsang A."/>
            <person name="Unkles S.E."/>
            <person name="van de Wiele N."/>
            <person name="van Rossen-Uffink D."/>
            <person name="Oliveira J.V."/>
            <person name="Vesth T.C."/>
            <person name="Visser J."/>
            <person name="Yu J.-H."/>
            <person name="Zhou M."/>
            <person name="Andersen M.R."/>
            <person name="Archer D.B."/>
            <person name="Baker S.E."/>
            <person name="Benoit I."/>
            <person name="Brakhage A.A."/>
            <person name="Braus G.H."/>
            <person name="Fischer R."/>
            <person name="Frisvad J.C."/>
            <person name="Goldman G.H."/>
            <person name="Houbraken J."/>
            <person name="Oakley B."/>
            <person name="Pocsi I."/>
            <person name="Scazzocchio C."/>
            <person name="Seiboth B."/>
            <person name="vanKuyk P.A."/>
            <person name="Wortman J."/>
            <person name="Dyer P.S."/>
            <person name="Grigoriev I.V."/>
        </authorList>
    </citation>
    <scope>NUCLEOTIDE SEQUENCE [LARGE SCALE GENOMIC DNA]</scope>
    <source>
        <strain evidence="6">CBS 506.65</strain>
    </source>
</reference>
<protein>
    <submittedName>
        <fullName evidence="5">Uncharacterized protein</fullName>
    </submittedName>
</protein>
<dbReference type="GO" id="GO:0016491">
    <property type="term" value="F:oxidoreductase activity"/>
    <property type="evidence" value="ECO:0007669"/>
    <property type="project" value="UniProtKB-KW"/>
</dbReference>
<evidence type="ECO:0000256" key="4">
    <source>
        <dbReference type="SAM" id="Phobius"/>
    </source>
</evidence>
<dbReference type="Proteomes" id="UP000184188">
    <property type="component" value="Unassembled WGS sequence"/>
</dbReference>
<evidence type="ECO:0000256" key="3">
    <source>
        <dbReference type="ARBA" id="ARBA00035112"/>
    </source>
</evidence>
<accession>A0A1L9S604</accession>
<evidence type="ECO:0000256" key="2">
    <source>
        <dbReference type="ARBA" id="ARBA00023002"/>
    </source>
</evidence>
<dbReference type="GeneID" id="34608990"/>
<gene>
    <name evidence="5" type="ORF">ASPZODRAFT_1305186</name>
</gene>
<proteinExistence type="inferred from homology"/>
<name>A0A1L9S604_9EURO</name>
<evidence type="ECO:0000313" key="5">
    <source>
        <dbReference type="EMBL" id="OJJ42563.1"/>
    </source>
</evidence>
<dbReference type="EMBL" id="KV878358">
    <property type="protein sequence ID" value="OJJ42563.1"/>
    <property type="molecule type" value="Genomic_DNA"/>
</dbReference>
<keyword evidence="2" id="KW-0560">Oxidoreductase</keyword>
<keyword evidence="4" id="KW-1133">Transmembrane helix</keyword>
<feature type="transmembrane region" description="Helical" evidence="4">
    <location>
        <begin position="30"/>
        <end position="50"/>
    </location>
</feature>
<dbReference type="VEuPathDB" id="FungiDB:ASPZODRAFT_1305186"/>
<keyword evidence="6" id="KW-1185">Reference proteome</keyword>
<dbReference type="InterPro" id="IPR021765">
    <property type="entry name" value="UstYa-like"/>
</dbReference>
<dbReference type="AlphaFoldDB" id="A0A1L9S604"/>
<keyword evidence="4" id="KW-0472">Membrane</keyword>
<comment type="similarity">
    <text evidence="3">Belongs to the ustYa family.</text>
</comment>
<dbReference type="RefSeq" id="XP_022577073.1">
    <property type="nucleotide sequence ID" value="XM_022722525.1"/>
</dbReference>
<evidence type="ECO:0000313" key="6">
    <source>
        <dbReference type="Proteomes" id="UP000184188"/>
    </source>
</evidence>
<sequence length="208" mass="23575">MSATRYQRLDEDVPSDEQEKGSSHWRLSQLLLLVYCVLSTTVLFFLIATYPHPAPSQTYTLHTILGADKDYMSIDHRFDSLWTDLNGSAVFAQPDPRFDGKDTAAALSMFHQLHCLASFRSAIQMAREGVDPGLDWQDNSHWPHCLDYMRKTVLCWADGTLERQHMLANGSLVTFIDGAHDLRKCGDSHRLINMMTQAGRIVYTEGLP</sequence>
<dbReference type="PANTHER" id="PTHR33365:SF11">
    <property type="entry name" value="TAT PATHWAY SIGNAL SEQUENCE"/>
    <property type="match status" value="1"/>
</dbReference>
<organism evidence="5 6">
    <name type="scientific">Penicilliopsis zonata CBS 506.65</name>
    <dbReference type="NCBI Taxonomy" id="1073090"/>
    <lineage>
        <taxon>Eukaryota</taxon>
        <taxon>Fungi</taxon>
        <taxon>Dikarya</taxon>
        <taxon>Ascomycota</taxon>
        <taxon>Pezizomycotina</taxon>
        <taxon>Eurotiomycetes</taxon>
        <taxon>Eurotiomycetidae</taxon>
        <taxon>Eurotiales</taxon>
        <taxon>Aspergillaceae</taxon>
        <taxon>Penicilliopsis</taxon>
    </lineage>
</organism>
<keyword evidence="4" id="KW-0812">Transmembrane</keyword>
<dbReference type="STRING" id="1073090.A0A1L9S604"/>
<dbReference type="Pfam" id="PF11807">
    <property type="entry name" value="UstYa"/>
    <property type="match status" value="1"/>
</dbReference>
<dbReference type="PANTHER" id="PTHR33365">
    <property type="entry name" value="YALI0B05434P"/>
    <property type="match status" value="1"/>
</dbReference>
<evidence type="ECO:0000256" key="1">
    <source>
        <dbReference type="ARBA" id="ARBA00004685"/>
    </source>
</evidence>
<dbReference type="GO" id="GO:0043386">
    <property type="term" value="P:mycotoxin biosynthetic process"/>
    <property type="evidence" value="ECO:0007669"/>
    <property type="project" value="InterPro"/>
</dbReference>
<dbReference type="OrthoDB" id="3687641at2759"/>